<dbReference type="EMBL" id="JASWJB010000298">
    <property type="protein sequence ID" value="KAK2591953.1"/>
    <property type="molecule type" value="Genomic_DNA"/>
</dbReference>
<evidence type="ECO:0000256" key="1">
    <source>
        <dbReference type="SAM" id="MobiDB-lite"/>
    </source>
</evidence>
<accession>A0AAJ0CF73</accession>
<feature type="compositionally biased region" description="Acidic residues" evidence="1">
    <location>
        <begin position="87"/>
        <end position="96"/>
    </location>
</feature>
<reference evidence="2" key="1">
    <citation type="submission" date="2023-06" db="EMBL/GenBank/DDBJ databases">
        <title>Conoideocrella luteorostrata (Hypocreales: Clavicipitaceae), a potential biocontrol fungus for elongate hemlock scale in United States Christmas tree production areas.</title>
        <authorList>
            <person name="Barrett H."/>
            <person name="Lovett B."/>
            <person name="Macias A.M."/>
            <person name="Stajich J.E."/>
            <person name="Kasson M.T."/>
        </authorList>
    </citation>
    <scope>NUCLEOTIDE SEQUENCE</scope>
    <source>
        <strain evidence="2">ARSEF 14590</strain>
    </source>
</reference>
<dbReference type="AlphaFoldDB" id="A0AAJ0CF73"/>
<evidence type="ECO:0000313" key="2">
    <source>
        <dbReference type="EMBL" id="KAK2591953.1"/>
    </source>
</evidence>
<keyword evidence="3" id="KW-1185">Reference proteome</keyword>
<name>A0AAJ0CF73_9HYPO</name>
<sequence length="154" mass="17586">MYWSSNVRPNIANKYRHEDPDVRFPVFRRTPVPLQELIKKYTAGAPEWELSQDFSRQHHTSPCPQRSKRVVRRGGSLHTEGLTDAEAQSETEHDDLETGVKWWTAELQRAKYFFEIHGDAYRHRHDSANSAGGTLGPANVEIRVAPSEGPDASY</sequence>
<feature type="region of interest" description="Disordered" evidence="1">
    <location>
        <begin position="130"/>
        <end position="154"/>
    </location>
</feature>
<protein>
    <submittedName>
        <fullName evidence="2">Uncharacterized protein</fullName>
    </submittedName>
</protein>
<comment type="caution">
    <text evidence="2">The sequence shown here is derived from an EMBL/GenBank/DDBJ whole genome shotgun (WGS) entry which is preliminary data.</text>
</comment>
<proteinExistence type="predicted"/>
<dbReference type="Proteomes" id="UP001251528">
    <property type="component" value="Unassembled WGS sequence"/>
</dbReference>
<evidence type="ECO:0000313" key="3">
    <source>
        <dbReference type="Proteomes" id="UP001251528"/>
    </source>
</evidence>
<feature type="region of interest" description="Disordered" evidence="1">
    <location>
        <begin position="52"/>
        <end position="96"/>
    </location>
</feature>
<organism evidence="2 3">
    <name type="scientific">Conoideocrella luteorostrata</name>
    <dbReference type="NCBI Taxonomy" id="1105319"/>
    <lineage>
        <taxon>Eukaryota</taxon>
        <taxon>Fungi</taxon>
        <taxon>Dikarya</taxon>
        <taxon>Ascomycota</taxon>
        <taxon>Pezizomycotina</taxon>
        <taxon>Sordariomycetes</taxon>
        <taxon>Hypocreomycetidae</taxon>
        <taxon>Hypocreales</taxon>
        <taxon>Clavicipitaceae</taxon>
        <taxon>Conoideocrella</taxon>
    </lineage>
</organism>
<gene>
    <name evidence="2" type="ORF">QQS21_010357</name>
</gene>